<accession>A0ABR0RHW2</accession>
<reference evidence="4 5" key="1">
    <citation type="journal article" date="2023" name="Res Sq">
        <title>Genomic and morphological characterization of Knufia obscura isolated from the Mars 2020 spacecraft assembly facility.</title>
        <authorList>
            <person name="Chander A.M."/>
            <person name="Teixeira M.M."/>
            <person name="Singh N.K."/>
            <person name="Williams M.P."/>
            <person name="Parker C.W."/>
            <person name="Leo P."/>
            <person name="Stajich J.E."/>
            <person name="Torok T."/>
            <person name="Tighe S."/>
            <person name="Mason C.E."/>
            <person name="Venkateswaran K."/>
        </authorList>
    </citation>
    <scope>NUCLEOTIDE SEQUENCE [LARGE SCALE GENOMIC DNA]</scope>
    <source>
        <strain evidence="4 5">CCFEE 5817</strain>
    </source>
</reference>
<dbReference type="Pfam" id="PF24883">
    <property type="entry name" value="NPHP3_N"/>
    <property type="match status" value="1"/>
</dbReference>
<dbReference type="Pfam" id="PF00023">
    <property type="entry name" value="Ank"/>
    <property type="match status" value="1"/>
</dbReference>
<dbReference type="EMBL" id="JAVHJV010000010">
    <property type="protein sequence ID" value="KAK5939799.1"/>
    <property type="molecule type" value="Genomic_DNA"/>
</dbReference>
<keyword evidence="1" id="KW-0677">Repeat</keyword>
<dbReference type="InterPro" id="IPR007111">
    <property type="entry name" value="NACHT_NTPase"/>
</dbReference>
<dbReference type="GeneID" id="90001630"/>
<feature type="region of interest" description="Disordered" evidence="2">
    <location>
        <begin position="86"/>
        <end position="106"/>
    </location>
</feature>
<feature type="domain" description="NACHT" evidence="3">
    <location>
        <begin position="272"/>
        <end position="424"/>
    </location>
</feature>
<name>A0ABR0RHW2_9EURO</name>
<protein>
    <recommendedName>
        <fullName evidence="3">NACHT domain-containing protein</fullName>
    </recommendedName>
</protein>
<dbReference type="Gene3D" id="3.40.50.300">
    <property type="entry name" value="P-loop containing nucleotide triphosphate hydrolases"/>
    <property type="match status" value="1"/>
</dbReference>
<dbReference type="InterPro" id="IPR056884">
    <property type="entry name" value="NPHP3-like_N"/>
</dbReference>
<evidence type="ECO:0000259" key="3">
    <source>
        <dbReference type="PROSITE" id="PS50837"/>
    </source>
</evidence>
<dbReference type="Gene3D" id="1.25.40.20">
    <property type="entry name" value="Ankyrin repeat-containing domain"/>
    <property type="match status" value="1"/>
</dbReference>
<evidence type="ECO:0000256" key="1">
    <source>
        <dbReference type="ARBA" id="ARBA00022737"/>
    </source>
</evidence>
<dbReference type="PROSITE" id="PS50837">
    <property type="entry name" value="NACHT"/>
    <property type="match status" value="1"/>
</dbReference>
<evidence type="ECO:0000313" key="4">
    <source>
        <dbReference type="EMBL" id="KAK5939799.1"/>
    </source>
</evidence>
<gene>
    <name evidence="4" type="ORF">PMZ80_008181</name>
</gene>
<proteinExistence type="predicted"/>
<dbReference type="InterPro" id="IPR027417">
    <property type="entry name" value="P-loop_NTPase"/>
</dbReference>
<evidence type="ECO:0000256" key="2">
    <source>
        <dbReference type="SAM" id="MobiDB-lite"/>
    </source>
</evidence>
<dbReference type="RefSeq" id="XP_064727889.1">
    <property type="nucleotide sequence ID" value="XM_064876582.1"/>
</dbReference>
<comment type="caution">
    <text evidence="4">The sequence shown here is derived from an EMBL/GenBank/DDBJ whole genome shotgun (WGS) entry which is preliminary data.</text>
</comment>
<feature type="region of interest" description="Disordered" evidence="2">
    <location>
        <begin position="1142"/>
        <end position="1167"/>
    </location>
</feature>
<keyword evidence="5" id="KW-1185">Reference proteome</keyword>
<dbReference type="InterPro" id="IPR036770">
    <property type="entry name" value="Ankyrin_rpt-contain_sf"/>
</dbReference>
<evidence type="ECO:0000313" key="5">
    <source>
        <dbReference type="Proteomes" id="UP001334248"/>
    </source>
</evidence>
<sequence length="1167" mass="130411">MTSGRAFDDSFLLLQLANRAKARLDSSRCRNGAVSREVNRLITFLKDSLTAVERELSNDHGSHEVSSARRRCSIVLQDIVAFTERPTEYESGEPATRSHSKRTRSNSLETDLLCGRLRVVTTTLQAQSTQYGQSLDSSDLSTSDVQAAENGDHALLVPDLSYRQSYGNTTVADNATALLGNHYQYHNEFQIDKATFITPNSSAVTAYPTSRLREKIYNILSDTTVDDDLAEWLSSDDYHKHHNDTFVGVQQGTGTWFLQSDEYRRWLERSGQNLVLSGIPGAGKTCLVSIIIDDLRKMYPDGANVPVLYFYNSFRRGHEQTAASIISCLLRQAFLSNPAAGRPVHDLYEQHLKKGRYSQPSVAELLHALGAILNTCSRSFLIFDALDECTVAGNDYRVERTLVLETLSALQRASKTSILLTTRPTQDDLTMLPQLTRLTIRANDSDIAAYVTLRLARSDKEMFKQEAFCAEVRSKIVTSAQGMFLLAKLQMDSVLAQTKRRTVQRITSSISNADDTLQAAYRDTLERIKHAPLSDLAGRALACVVFSQRTLTLEEVRHALGIETGMDDIDDDDLDDVQDLLDSCAGLLTLDEEGDTLRVAHSTTQTFFEGLSDPWFTQHYSFLAYACALYLSMKGIVQHVLGGVGPEKSLIASARKRYPFLTYALQSWFHHLRSQQDDERLLWTALQAVKHDTIVKLAMYETGPSTTSSTSSTTSLSDPAGSKWKLERSGRWMHLLAWLDRSELLDLGARHVVDDTGSLDLEIEVKDPQSTTEQRQIVADCEDAFKNCPIVYASASGNLSLVEKLHQWSQHPPGVWNEQLEKALYQAVRHEHQHVIVWIVAHVRGASMPFKLDYEEILDVAIQKRSPAMCAKLLEIQHSPGNMFNSTLFTRAGSVGSVEIVDMLLAECNADNDTGVRFILTAAATSIGSDPGRLDVVKRVLLQLSHGKHTEMSSRLLLPIACSNGFMDLYEHLLTYPELDFDGKDEDGETALMRACSGDGIIHMSDEAARGFLTSLCQRSSLDYQHPDDGCTALHYAALRVGRRDNKFHLISDVLRHHGANDNIKNNEGFTAMDLVKETLKGPEALEAIREESRDAAREADKQRWRRKNIRRVWKSRMLVEDSGESQTDDEDYQRRLQEINTATACAGAQPSAVGKTSRGPKRKRTR</sequence>
<dbReference type="SUPFAM" id="SSF48403">
    <property type="entry name" value="Ankyrin repeat"/>
    <property type="match status" value="1"/>
</dbReference>
<dbReference type="PANTHER" id="PTHR10039">
    <property type="entry name" value="AMELOGENIN"/>
    <property type="match status" value="1"/>
</dbReference>
<dbReference type="SUPFAM" id="SSF52540">
    <property type="entry name" value="P-loop containing nucleoside triphosphate hydrolases"/>
    <property type="match status" value="1"/>
</dbReference>
<dbReference type="InterPro" id="IPR002110">
    <property type="entry name" value="Ankyrin_rpt"/>
</dbReference>
<dbReference type="PANTHER" id="PTHR10039:SF15">
    <property type="entry name" value="NACHT DOMAIN-CONTAINING PROTEIN"/>
    <property type="match status" value="1"/>
</dbReference>
<dbReference type="Proteomes" id="UP001334248">
    <property type="component" value="Unassembled WGS sequence"/>
</dbReference>
<organism evidence="4 5">
    <name type="scientific">Knufia obscura</name>
    <dbReference type="NCBI Taxonomy" id="1635080"/>
    <lineage>
        <taxon>Eukaryota</taxon>
        <taxon>Fungi</taxon>
        <taxon>Dikarya</taxon>
        <taxon>Ascomycota</taxon>
        <taxon>Pezizomycotina</taxon>
        <taxon>Eurotiomycetes</taxon>
        <taxon>Chaetothyriomycetidae</taxon>
        <taxon>Chaetothyriales</taxon>
        <taxon>Trichomeriaceae</taxon>
        <taxon>Knufia</taxon>
    </lineage>
</organism>